<evidence type="ECO:0000259" key="1">
    <source>
        <dbReference type="Pfam" id="PF01965"/>
    </source>
</evidence>
<dbReference type="Proteomes" id="UP000184300">
    <property type="component" value="Unassembled WGS sequence"/>
</dbReference>
<dbReference type="Pfam" id="PF01965">
    <property type="entry name" value="DJ-1_PfpI"/>
    <property type="match status" value="1"/>
</dbReference>
<dbReference type="OrthoDB" id="5424793at2759"/>
<protein>
    <recommendedName>
        <fullName evidence="1">DJ-1/PfpI domain-containing protein</fullName>
    </recommendedName>
</protein>
<dbReference type="Gene3D" id="3.40.50.880">
    <property type="match status" value="1"/>
</dbReference>
<proteinExistence type="predicted"/>
<dbReference type="GeneID" id="34459708"/>
<gene>
    <name evidence="2" type="ORF">ASPGLDRAFT_25128</name>
</gene>
<dbReference type="InterPro" id="IPR002818">
    <property type="entry name" value="DJ-1/PfpI"/>
</dbReference>
<dbReference type="PANTHER" id="PTHR43130">
    <property type="entry name" value="ARAC-FAMILY TRANSCRIPTIONAL REGULATOR"/>
    <property type="match status" value="1"/>
</dbReference>
<dbReference type="AlphaFoldDB" id="A0A1L9VN11"/>
<feature type="domain" description="DJ-1/PfpI" evidence="1">
    <location>
        <begin position="50"/>
        <end position="176"/>
    </location>
</feature>
<sequence>MSSPVNLRNPEPEHLDIAPVGFFSSISRDLVKDMPSFIIPDDLKAQALDFEFHWITENGERPGHLTGNLNVSPTDSFTTCPPLDIVVLGVHKVGYQANETEKEFLRKCHADCVALLCICGGFESVLSAGLLEGKTATAPRGFIPLMQQVAPGTNWIEKRWVHDGKIWTSGTLLNGFDMVAAFGRDTWGGKNTLLEHCLSEMAWPERDVDYAEDVINNERFRRVLSERIIVNGEKSLDYVQGLLVYVACQLFQFLQICINMVSDLKLSQKTHDMAAQNACLGCYNLSSMLFIKVQIAFLPLKDLLRSDLNNPPSSILPPTPASPDTDTIESATTCFTEIQAFLEYFLSAPLDQYLNFSTREWCLLIMTIAITPRLCFSPDVSSHSQDQATAKMLIYLESLTHRMGDLSASSIGSHPDFFHMFRSVLEIMLPAYTPQNKTTQYRASGDD</sequence>
<dbReference type="PANTHER" id="PTHR43130:SF7">
    <property type="entry name" value="DJ-1_PFPI DOMAIN-CONTAINING PROTEIN"/>
    <property type="match status" value="1"/>
</dbReference>
<dbReference type="STRING" id="1160497.A0A1L9VN11"/>
<keyword evidence="3" id="KW-1185">Reference proteome</keyword>
<evidence type="ECO:0000313" key="2">
    <source>
        <dbReference type="EMBL" id="OJJ85299.1"/>
    </source>
</evidence>
<dbReference type="InterPro" id="IPR052158">
    <property type="entry name" value="INH-QAR"/>
</dbReference>
<dbReference type="SUPFAM" id="SSF52317">
    <property type="entry name" value="Class I glutamine amidotransferase-like"/>
    <property type="match status" value="1"/>
</dbReference>
<accession>A0A1L9VN11</accession>
<dbReference type="EMBL" id="KV878895">
    <property type="protein sequence ID" value="OJJ85299.1"/>
    <property type="molecule type" value="Genomic_DNA"/>
</dbReference>
<name>A0A1L9VN11_ASPGL</name>
<dbReference type="InterPro" id="IPR029062">
    <property type="entry name" value="Class_I_gatase-like"/>
</dbReference>
<dbReference type="RefSeq" id="XP_022401997.1">
    <property type="nucleotide sequence ID" value="XM_022543447.1"/>
</dbReference>
<evidence type="ECO:0000313" key="3">
    <source>
        <dbReference type="Proteomes" id="UP000184300"/>
    </source>
</evidence>
<reference evidence="3" key="1">
    <citation type="journal article" date="2017" name="Genome Biol.">
        <title>Comparative genomics reveals high biological diversity and specific adaptations in the industrially and medically important fungal genus Aspergillus.</title>
        <authorList>
            <person name="de Vries R.P."/>
            <person name="Riley R."/>
            <person name="Wiebenga A."/>
            <person name="Aguilar-Osorio G."/>
            <person name="Amillis S."/>
            <person name="Uchima C.A."/>
            <person name="Anderluh G."/>
            <person name="Asadollahi M."/>
            <person name="Askin M."/>
            <person name="Barry K."/>
            <person name="Battaglia E."/>
            <person name="Bayram O."/>
            <person name="Benocci T."/>
            <person name="Braus-Stromeyer S.A."/>
            <person name="Caldana C."/>
            <person name="Canovas D."/>
            <person name="Cerqueira G.C."/>
            <person name="Chen F."/>
            <person name="Chen W."/>
            <person name="Choi C."/>
            <person name="Clum A."/>
            <person name="Dos Santos R.A."/>
            <person name="Damasio A.R."/>
            <person name="Diallinas G."/>
            <person name="Emri T."/>
            <person name="Fekete E."/>
            <person name="Flipphi M."/>
            <person name="Freyberg S."/>
            <person name="Gallo A."/>
            <person name="Gournas C."/>
            <person name="Habgood R."/>
            <person name="Hainaut M."/>
            <person name="Harispe M.L."/>
            <person name="Henrissat B."/>
            <person name="Hilden K.S."/>
            <person name="Hope R."/>
            <person name="Hossain A."/>
            <person name="Karabika E."/>
            <person name="Karaffa L."/>
            <person name="Karanyi Z."/>
            <person name="Krasevec N."/>
            <person name="Kuo A."/>
            <person name="Kusch H."/>
            <person name="LaButti K."/>
            <person name="Lagendijk E.L."/>
            <person name="Lapidus A."/>
            <person name="Levasseur A."/>
            <person name="Lindquist E."/>
            <person name="Lipzen A."/>
            <person name="Logrieco A.F."/>
            <person name="MacCabe A."/>
            <person name="Maekelae M.R."/>
            <person name="Malavazi I."/>
            <person name="Melin P."/>
            <person name="Meyer V."/>
            <person name="Mielnichuk N."/>
            <person name="Miskei M."/>
            <person name="Molnar A.P."/>
            <person name="Mule G."/>
            <person name="Ngan C.Y."/>
            <person name="Orejas M."/>
            <person name="Orosz E."/>
            <person name="Ouedraogo J.P."/>
            <person name="Overkamp K.M."/>
            <person name="Park H.-S."/>
            <person name="Perrone G."/>
            <person name="Piumi F."/>
            <person name="Punt P.J."/>
            <person name="Ram A.F."/>
            <person name="Ramon A."/>
            <person name="Rauscher S."/>
            <person name="Record E."/>
            <person name="Riano-Pachon D.M."/>
            <person name="Robert V."/>
            <person name="Roehrig J."/>
            <person name="Ruller R."/>
            <person name="Salamov A."/>
            <person name="Salih N.S."/>
            <person name="Samson R.A."/>
            <person name="Sandor E."/>
            <person name="Sanguinetti M."/>
            <person name="Schuetze T."/>
            <person name="Sepcic K."/>
            <person name="Shelest E."/>
            <person name="Sherlock G."/>
            <person name="Sophianopoulou V."/>
            <person name="Squina F.M."/>
            <person name="Sun H."/>
            <person name="Susca A."/>
            <person name="Todd R.B."/>
            <person name="Tsang A."/>
            <person name="Unkles S.E."/>
            <person name="van de Wiele N."/>
            <person name="van Rossen-Uffink D."/>
            <person name="Oliveira J.V."/>
            <person name="Vesth T.C."/>
            <person name="Visser J."/>
            <person name="Yu J.-H."/>
            <person name="Zhou M."/>
            <person name="Andersen M.R."/>
            <person name="Archer D.B."/>
            <person name="Baker S.E."/>
            <person name="Benoit I."/>
            <person name="Brakhage A.A."/>
            <person name="Braus G.H."/>
            <person name="Fischer R."/>
            <person name="Frisvad J.C."/>
            <person name="Goldman G.H."/>
            <person name="Houbraken J."/>
            <person name="Oakley B."/>
            <person name="Pocsi I."/>
            <person name="Scazzocchio C."/>
            <person name="Seiboth B."/>
            <person name="vanKuyk P.A."/>
            <person name="Wortman J."/>
            <person name="Dyer P.S."/>
            <person name="Grigoriev I.V."/>
        </authorList>
    </citation>
    <scope>NUCLEOTIDE SEQUENCE [LARGE SCALE GENOMIC DNA]</scope>
    <source>
        <strain evidence="3">CBS 516.65</strain>
    </source>
</reference>
<organism evidence="2 3">
    <name type="scientific">Aspergillus glaucus CBS 516.65</name>
    <dbReference type="NCBI Taxonomy" id="1160497"/>
    <lineage>
        <taxon>Eukaryota</taxon>
        <taxon>Fungi</taxon>
        <taxon>Dikarya</taxon>
        <taxon>Ascomycota</taxon>
        <taxon>Pezizomycotina</taxon>
        <taxon>Eurotiomycetes</taxon>
        <taxon>Eurotiomycetidae</taxon>
        <taxon>Eurotiales</taxon>
        <taxon>Aspergillaceae</taxon>
        <taxon>Aspergillus</taxon>
        <taxon>Aspergillus subgen. Aspergillus</taxon>
    </lineage>
</organism>
<dbReference type="VEuPathDB" id="FungiDB:ASPGLDRAFT_25128"/>